<comment type="caution">
    <text evidence="2">The sequence shown here is derived from an EMBL/GenBank/DDBJ whole genome shotgun (WGS) entry which is preliminary data.</text>
</comment>
<sequence>MDQEASVLYSDCTEDEIHVFEAALEQFVTAVISNARISVTNVLIQVDSKTSADALQSTILSENCADGSRCQQQGNTQEDSASDILPSMSLLFNSEYDDGSGTEEDGRGGGEEVAVVEDELVKEEDKEVGEEVGDDLRLAKDADEESDQTSKLDEPVVEDLTPTNNEGCKTGTKRSFAFFKRQRKRSAVTPEVKARKQAFELQDISANFIIKSGHTDDFGGEVFIINTSKLPTNKQLKELNITAKSLCINAQLYIDRNVSQKYTVIITGGDNAAKANCQLAREMYRILKTSRDVRRKISMVNTPREFLIVGIPDTVLRQ</sequence>
<accession>A0A9X0CPE8</accession>
<evidence type="ECO:0000256" key="1">
    <source>
        <dbReference type="SAM" id="MobiDB-lite"/>
    </source>
</evidence>
<dbReference type="EMBL" id="MU827303">
    <property type="protein sequence ID" value="KAJ7365489.1"/>
    <property type="molecule type" value="Genomic_DNA"/>
</dbReference>
<feature type="compositionally biased region" description="Acidic residues" evidence="1">
    <location>
        <begin position="122"/>
        <end position="133"/>
    </location>
</feature>
<evidence type="ECO:0000313" key="2">
    <source>
        <dbReference type="EMBL" id="KAJ7365489.1"/>
    </source>
</evidence>
<keyword evidence="3" id="KW-1185">Reference proteome</keyword>
<feature type="region of interest" description="Disordered" evidence="1">
    <location>
        <begin position="122"/>
        <end position="166"/>
    </location>
</feature>
<gene>
    <name evidence="2" type="ORF">OS493_005597</name>
</gene>
<dbReference type="AlphaFoldDB" id="A0A9X0CPE8"/>
<name>A0A9X0CPE8_9CNID</name>
<dbReference type="Proteomes" id="UP001163046">
    <property type="component" value="Unassembled WGS sequence"/>
</dbReference>
<reference evidence="2" key="1">
    <citation type="submission" date="2023-01" db="EMBL/GenBank/DDBJ databases">
        <title>Genome assembly of the deep-sea coral Lophelia pertusa.</title>
        <authorList>
            <person name="Herrera S."/>
            <person name="Cordes E."/>
        </authorList>
    </citation>
    <scope>NUCLEOTIDE SEQUENCE</scope>
    <source>
        <strain evidence="2">USNM1676648</strain>
        <tissue evidence="2">Polyp</tissue>
    </source>
</reference>
<organism evidence="2 3">
    <name type="scientific">Desmophyllum pertusum</name>
    <dbReference type="NCBI Taxonomy" id="174260"/>
    <lineage>
        <taxon>Eukaryota</taxon>
        <taxon>Metazoa</taxon>
        <taxon>Cnidaria</taxon>
        <taxon>Anthozoa</taxon>
        <taxon>Hexacorallia</taxon>
        <taxon>Scleractinia</taxon>
        <taxon>Caryophylliina</taxon>
        <taxon>Caryophylliidae</taxon>
        <taxon>Desmophyllum</taxon>
    </lineage>
</organism>
<protein>
    <submittedName>
        <fullName evidence="2">Uncharacterized protein</fullName>
    </submittedName>
</protein>
<proteinExistence type="predicted"/>
<evidence type="ECO:0000313" key="3">
    <source>
        <dbReference type="Proteomes" id="UP001163046"/>
    </source>
</evidence>